<keyword evidence="1" id="KW-0131">Cell cycle</keyword>
<dbReference type="Pfam" id="PF13671">
    <property type="entry name" value="AAA_33"/>
    <property type="match status" value="1"/>
</dbReference>
<keyword evidence="1" id="KW-0132">Cell division</keyword>
<name>A0A370D6N7_9GAMM</name>
<protein>
    <submittedName>
        <fullName evidence="1">Cell division protein ZipA</fullName>
    </submittedName>
</protein>
<dbReference type="EMBL" id="QFXC01000014">
    <property type="protein sequence ID" value="RDH80693.1"/>
    <property type="molecule type" value="Genomic_DNA"/>
</dbReference>
<dbReference type="Proteomes" id="UP000254266">
    <property type="component" value="Unassembled WGS sequence"/>
</dbReference>
<dbReference type="InterPro" id="IPR027417">
    <property type="entry name" value="P-loop_NTPase"/>
</dbReference>
<reference evidence="1 2" key="1">
    <citation type="journal article" date="2018" name="ISME J.">
        <title>Endosymbiont genomes yield clues of tubeworm success.</title>
        <authorList>
            <person name="Li Y."/>
            <person name="Liles M.R."/>
            <person name="Halanych K.M."/>
        </authorList>
    </citation>
    <scope>NUCLEOTIDE SEQUENCE [LARGE SCALE GENOMIC DNA]</scope>
    <source>
        <strain evidence="1">A1464</strain>
    </source>
</reference>
<dbReference type="GO" id="GO:0051301">
    <property type="term" value="P:cell division"/>
    <property type="evidence" value="ECO:0007669"/>
    <property type="project" value="UniProtKB-KW"/>
</dbReference>
<organism evidence="1 2">
    <name type="scientific">endosymbiont of Galathealinum brachiosum</name>
    <dbReference type="NCBI Taxonomy" id="2200906"/>
    <lineage>
        <taxon>Bacteria</taxon>
        <taxon>Pseudomonadati</taxon>
        <taxon>Pseudomonadota</taxon>
        <taxon>Gammaproteobacteria</taxon>
        <taxon>sulfur-oxidizing symbionts</taxon>
    </lineage>
</organism>
<proteinExistence type="predicted"/>
<keyword evidence="2" id="KW-1185">Reference proteome</keyword>
<gene>
    <name evidence="1" type="ORF">DIZ80_16840</name>
</gene>
<comment type="caution">
    <text evidence="1">The sequence shown here is derived from an EMBL/GenBank/DDBJ whole genome shotgun (WGS) entry which is preliminary data.</text>
</comment>
<dbReference type="Gene3D" id="3.40.50.300">
    <property type="entry name" value="P-loop containing nucleotide triphosphate hydrolases"/>
    <property type="match status" value="1"/>
</dbReference>
<sequence length="162" mass="18765">MKDKPKLHLMCGKMASGKSTLAVTLARDNNAILIIEDEWLTKLYPDEIHTINDYIKYSIRLQNVITPHVSLLLNQGISVVLDFPANTKKQRNWLLSLSKSTKVSHLLHYVVASDEKCKAQLKKRNKNNPDQIAFTSEEEFDTINQYFQPPYESEKLNIRRHQ</sequence>
<accession>A0A370D6N7</accession>
<dbReference type="AlphaFoldDB" id="A0A370D6N7"/>
<evidence type="ECO:0000313" key="1">
    <source>
        <dbReference type="EMBL" id="RDH80693.1"/>
    </source>
</evidence>
<dbReference type="SUPFAM" id="SSF52540">
    <property type="entry name" value="P-loop containing nucleoside triphosphate hydrolases"/>
    <property type="match status" value="1"/>
</dbReference>
<evidence type="ECO:0000313" key="2">
    <source>
        <dbReference type="Proteomes" id="UP000254266"/>
    </source>
</evidence>